<keyword evidence="3" id="KW-1185">Reference proteome</keyword>
<protein>
    <recommendedName>
        <fullName evidence="4">Band 7 domain-containing protein</fullName>
    </recommendedName>
</protein>
<evidence type="ECO:0000313" key="3">
    <source>
        <dbReference type="Proteomes" id="UP001165065"/>
    </source>
</evidence>
<keyword evidence="1" id="KW-0175">Coiled coil</keyword>
<sequence length="447" mass="50626">MGLDFRRGTYRRYVRFGKRTVKDGEACAVWDMYGRHRQVVGPALVRMFYSHIRFLDRYIAGPSEFLRVTHSDGSLEHIKGPVTAYADPVLHRGMEVDKRRDLISSKQHLVVFTTRSNAKAGQEGLERKIITGPTVFMPEVNDRVHKFKFEGAAGDESFEILNEDHSYENQQFKVKTEGGIESTVKLSFEVTITDLAKFVTGSFDLPKEIIRSTRADIVNQVTCKWDEIDTFMKLLTARSQKDPSAFSNLKARLDSMGVSLNCITYVGSTASSEVLRKHKEEAEKVQEAAFEDRELAKERQREKERQKTELDRIDLEGKVADTKIKQERQRIEAEQELKRVRVDFEAEMKEKKHVMENDALRKEGDETVRFLKELKELDVDIGALLMRGSKGSENSGGGVDGVSAAGVNGMVVGLKRFVRAEMAKELGGAQGKDCGWEEGTDNFEIVK</sequence>
<comment type="caution">
    <text evidence="2">The sequence shown here is derived from an EMBL/GenBank/DDBJ whole genome shotgun (WGS) entry which is preliminary data.</text>
</comment>
<evidence type="ECO:0000256" key="1">
    <source>
        <dbReference type="SAM" id="Coils"/>
    </source>
</evidence>
<organism evidence="2 3">
    <name type="scientific">Triparma columacea</name>
    <dbReference type="NCBI Taxonomy" id="722753"/>
    <lineage>
        <taxon>Eukaryota</taxon>
        <taxon>Sar</taxon>
        <taxon>Stramenopiles</taxon>
        <taxon>Ochrophyta</taxon>
        <taxon>Bolidophyceae</taxon>
        <taxon>Parmales</taxon>
        <taxon>Triparmaceae</taxon>
        <taxon>Triparma</taxon>
    </lineage>
</organism>
<name>A0A9W7LEC0_9STRA</name>
<dbReference type="AlphaFoldDB" id="A0A9W7LEC0"/>
<feature type="coiled-coil region" evidence="1">
    <location>
        <begin position="279"/>
        <end position="350"/>
    </location>
</feature>
<evidence type="ECO:0000313" key="2">
    <source>
        <dbReference type="EMBL" id="GMI46873.1"/>
    </source>
</evidence>
<dbReference type="OrthoDB" id="10266334at2759"/>
<accession>A0A9W7LEC0</accession>
<evidence type="ECO:0008006" key="4">
    <source>
        <dbReference type="Google" id="ProtNLM"/>
    </source>
</evidence>
<gene>
    <name evidence="2" type="ORF">TrCOL_g2543</name>
</gene>
<dbReference type="Proteomes" id="UP001165065">
    <property type="component" value="Unassembled WGS sequence"/>
</dbReference>
<reference evidence="3" key="1">
    <citation type="journal article" date="2023" name="Commun. Biol.">
        <title>Genome analysis of Parmales, the sister group of diatoms, reveals the evolutionary specialization of diatoms from phago-mixotrophs to photoautotrophs.</title>
        <authorList>
            <person name="Ban H."/>
            <person name="Sato S."/>
            <person name="Yoshikawa S."/>
            <person name="Yamada K."/>
            <person name="Nakamura Y."/>
            <person name="Ichinomiya M."/>
            <person name="Sato N."/>
            <person name="Blanc-Mathieu R."/>
            <person name="Endo H."/>
            <person name="Kuwata A."/>
            <person name="Ogata H."/>
        </authorList>
    </citation>
    <scope>NUCLEOTIDE SEQUENCE [LARGE SCALE GENOMIC DNA]</scope>
</reference>
<proteinExistence type="predicted"/>
<dbReference type="EMBL" id="BRYA01000318">
    <property type="protein sequence ID" value="GMI46873.1"/>
    <property type="molecule type" value="Genomic_DNA"/>
</dbReference>